<dbReference type="AlphaFoldDB" id="A0A6C0J8Y1"/>
<dbReference type="EMBL" id="MN740323">
    <property type="protein sequence ID" value="QHU00074.1"/>
    <property type="molecule type" value="Genomic_DNA"/>
</dbReference>
<evidence type="ECO:0000313" key="1">
    <source>
        <dbReference type="EMBL" id="QHU00074.1"/>
    </source>
</evidence>
<reference evidence="1" key="1">
    <citation type="journal article" date="2020" name="Nature">
        <title>Giant virus diversity and host interactions through global metagenomics.</title>
        <authorList>
            <person name="Schulz F."/>
            <person name="Roux S."/>
            <person name="Paez-Espino D."/>
            <person name="Jungbluth S."/>
            <person name="Walsh D.A."/>
            <person name="Denef V.J."/>
            <person name="McMahon K.D."/>
            <person name="Konstantinidis K.T."/>
            <person name="Eloe-Fadrosh E.A."/>
            <person name="Kyrpides N.C."/>
            <person name="Woyke T."/>
        </authorList>
    </citation>
    <scope>NUCLEOTIDE SEQUENCE</scope>
    <source>
        <strain evidence="1">GVMAG-M-3300025860-12</strain>
    </source>
</reference>
<protein>
    <submittedName>
        <fullName evidence="1">Uncharacterized protein</fullName>
    </submittedName>
</protein>
<accession>A0A6C0J8Y1</accession>
<sequence length="690" mass="77321">MPRGSKRSAPKSGNTIEKEVANLFALGNNANQNTLLTLRNKYGDDQLVDEIERVFVHRHADVVKKAKNFASAVRNKYAHANIPYHMILEKAKLHARKHSLSAAEFAEFQRMFEQELAGTSRQNEVVVPVTNMMRILGNLAEAGKGGDGRFTLQGGDYKALQEILKLYADSKQLHAQVVLQSLVYGDGLLDGATSTHGPISPEALVVRFDKNKHNQTDHIHPLLVALFLRANHEFDNHFLLSNIAGIVKSRYNKEALTTRADYELFYDMVTDPNDIICDHRSPMADLLHRANLQNSLWHNVISLRNGRCYDESFRNFMANVDVCRLNKYDNPDLVYGRHDGTIAKRLLSAFSYRPTVVTTRPVQTVIMANNPYSVNVRPTVTRIPMVTFRATTRSNYTDARSNAIFLRSELSQAQRQYFIEGNVVVQREVNILYSRGNVIVYIDRRGTRIDLQNYPTMHYNQVPVGVNGFERINTNIKVLMAAFDKDQTTAVTVCGGTTQIKNISQETGVRSDSICNDILVGHTTDRHDKYYLSALLCANITKINQNLSGSRTDEDVVIGSRAYVNTFGSRTRDPVMFTSVGADDDQLFAQRKLREITTGSAQEVIPTNEPNGSTYLNFIQYDPMITVGMRTVGGNQNTSPYTAAEWDLATGKVPVNNGIPVRDALCNTGLLLVLTNENLVKNLRVRSTNA</sequence>
<organism evidence="1">
    <name type="scientific">viral metagenome</name>
    <dbReference type="NCBI Taxonomy" id="1070528"/>
    <lineage>
        <taxon>unclassified sequences</taxon>
        <taxon>metagenomes</taxon>
        <taxon>organismal metagenomes</taxon>
    </lineage>
</organism>
<proteinExistence type="predicted"/>
<name>A0A6C0J8Y1_9ZZZZ</name>